<dbReference type="EMBL" id="JACRAF010000005">
    <property type="protein sequence ID" value="MBI4920474.1"/>
    <property type="molecule type" value="Genomic_DNA"/>
</dbReference>
<dbReference type="Pfam" id="PF06233">
    <property type="entry name" value="Usg"/>
    <property type="match status" value="1"/>
</dbReference>
<accession>A0A933KXK3</accession>
<evidence type="ECO:0000313" key="2">
    <source>
        <dbReference type="Proteomes" id="UP000782610"/>
    </source>
</evidence>
<evidence type="ECO:0000313" key="1">
    <source>
        <dbReference type="EMBL" id="MBI4920474.1"/>
    </source>
</evidence>
<proteinExistence type="predicted"/>
<name>A0A933KXK3_9HYPH</name>
<organism evidence="1 2">
    <name type="scientific">Devosia nanyangense</name>
    <dbReference type="NCBI Taxonomy" id="1228055"/>
    <lineage>
        <taxon>Bacteria</taxon>
        <taxon>Pseudomonadati</taxon>
        <taxon>Pseudomonadota</taxon>
        <taxon>Alphaproteobacteria</taxon>
        <taxon>Hyphomicrobiales</taxon>
        <taxon>Devosiaceae</taxon>
        <taxon>Devosia</taxon>
    </lineage>
</organism>
<comment type="caution">
    <text evidence="1">The sequence shown here is derived from an EMBL/GenBank/DDBJ whole genome shotgun (WGS) entry which is preliminary data.</text>
</comment>
<reference evidence="1" key="1">
    <citation type="submission" date="2020-07" db="EMBL/GenBank/DDBJ databases">
        <title>Huge and variable diversity of episymbiotic CPR bacteria and DPANN archaea in groundwater ecosystems.</title>
        <authorList>
            <person name="He C.Y."/>
            <person name="Keren R."/>
            <person name="Whittaker M."/>
            <person name="Farag I.F."/>
            <person name="Doudna J."/>
            <person name="Cate J.H.D."/>
            <person name="Banfield J.F."/>
        </authorList>
    </citation>
    <scope>NUCLEOTIDE SEQUENCE</scope>
    <source>
        <strain evidence="1">NC_groundwater_1586_Pr3_B-0.1um_66_15</strain>
    </source>
</reference>
<dbReference type="Proteomes" id="UP000782610">
    <property type="component" value="Unassembled WGS sequence"/>
</dbReference>
<sequence length="86" mass="10017">MQIPSPEANAGYGLTTAQIVYRIPDHLDLLQEFVWQRFDLFPEFPVLGKFLAFWEETIEGPIHSVTVAHARLIKPADLREMRRMLH</sequence>
<gene>
    <name evidence="1" type="ORF">HY834_01895</name>
</gene>
<protein>
    <submittedName>
        <fullName evidence="1">Protein usg</fullName>
    </submittedName>
</protein>
<dbReference type="InterPro" id="IPR009354">
    <property type="entry name" value="Usg"/>
</dbReference>
<dbReference type="AlphaFoldDB" id="A0A933KXK3"/>